<dbReference type="RefSeq" id="WP_071655000.1">
    <property type="nucleotide sequence ID" value="NZ_MLCF01000008.1"/>
</dbReference>
<feature type="signal peptide" evidence="7">
    <location>
        <begin position="1"/>
        <end position="32"/>
    </location>
</feature>
<reference evidence="9 10" key="1">
    <citation type="submission" date="2016-10" db="EMBL/GenBank/DDBJ databases">
        <title>Genome sequence of Streptomyces gilvigriseus MUSC 26.</title>
        <authorList>
            <person name="Lee L.-H."/>
            <person name="Ser H.-L."/>
        </authorList>
    </citation>
    <scope>NUCLEOTIDE SEQUENCE [LARGE SCALE GENOMIC DNA]</scope>
    <source>
        <strain evidence="9 10">MUSC 26</strain>
    </source>
</reference>
<evidence type="ECO:0000256" key="2">
    <source>
        <dbReference type="ARBA" id="ARBA00022525"/>
    </source>
</evidence>
<dbReference type="EMBL" id="MLCF01000008">
    <property type="protein sequence ID" value="OIV39033.1"/>
    <property type="molecule type" value="Genomic_DNA"/>
</dbReference>
<name>A0A1J7BZX5_9ACTN</name>
<feature type="domain" description="Gram-positive cocci surface proteins LPxTG" evidence="8">
    <location>
        <begin position="215"/>
        <end position="252"/>
    </location>
</feature>
<keyword evidence="3 7" id="KW-0732">Signal</keyword>
<evidence type="ECO:0000256" key="3">
    <source>
        <dbReference type="ARBA" id="ARBA00022729"/>
    </source>
</evidence>
<comment type="caution">
    <text evidence="9">The sequence shown here is derived from an EMBL/GenBank/DDBJ whole genome shotgun (WGS) entry which is preliminary data.</text>
</comment>
<dbReference type="AlphaFoldDB" id="A0A1J7BZX5"/>
<protein>
    <recommendedName>
        <fullName evidence="8">Gram-positive cocci surface proteins LPxTG domain-containing protein</fullName>
    </recommendedName>
</protein>
<evidence type="ECO:0000256" key="5">
    <source>
        <dbReference type="SAM" id="MobiDB-lite"/>
    </source>
</evidence>
<evidence type="ECO:0000256" key="4">
    <source>
        <dbReference type="ARBA" id="ARBA00023088"/>
    </source>
</evidence>
<keyword evidence="6" id="KW-0472">Membrane</keyword>
<evidence type="ECO:0000256" key="7">
    <source>
        <dbReference type="SAM" id="SignalP"/>
    </source>
</evidence>
<gene>
    <name evidence="9" type="ORF">BIV57_02705</name>
</gene>
<keyword evidence="2" id="KW-0964">Secreted</keyword>
<feature type="compositionally biased region" description="Polar residues" evidence="5">
    <location>
        <begin position="144"/>
        <end position="161"/>
    </location>
</feature>
<keyword evidence="10" id="KW-1185">Reference proteome</keyword>
<accession>A0A1J7BZX5</accession>
<dbReference type="Proteomes" id="UP000243342">
    <property type="component" value="Unassembled WGS sequence"/>
</dbReference>
<keyword evidence="1" id="KW-0134">Cell wall</keyword>
<evidence type="ECO:0000256" key="1">
    <source>
        <dbReference type="ARBA" id="ARBA00022512"/>
    </source>
</evidence>
<dbReference type="NCBIfam" id="TIGR01167">
    <property type="entry name" value="LPXTG_anchor"/>
    <property type="match status" value="1"/>
</dbReference>
<feature type="chain" id="PRO_5009643864" description="Gram-positive cocci surface proteins LPxTG domain-containing protein" evidence="7">
    <location>
        <begin position="33"/>
        <end position="252"/>
    </location>
</feature>
<keyword evidence="4" id="KW-0572">Peptidoglycan-anchor</keyword>
<evidence type="ECO:0000313" key="9">
    <source>
        <dbReference type="EMBL" id="OIV39033.1"/>
    </source>
</evidence>
<dbReference type="STRING" id="1428644.BIV57_02705"/>
<evidence type="ECO:0000313" key="10">
    <source>
        <dbReference type="Proteomes" id="UP000243342"/>
    </source>
</evidence>
<evidence type="ECO:0000256" key="6">
    <source>
        <dbReference type="SAM" id="Phobius"/>
    </source>
</evidence>
<feature type="region of interest" description="Disordered" evidence="5">
    <location>
        <begin position="144"/>
        <end position="227"/>
    </location>
</feature>
<sequence length="252" mass="25507">MKRSNLKKLAAAAAVAGAMGVAQLATAGSAFADDGVDLTVMLPQLITVDGNTGTVLHGFDVSYGNNGYGNGSTAHNVKMTLTAQSNVNFGRPTAKEAPGWTVASYSKKQVVLTMAQLGPTKSLGDVAFPAWFSGKSQKVSVSITSTETDTYPQNNTKSGTYTYDIGKPTTKPTPPPTGKPTTKPTGKPTAQPTGSTSSSPAPVPSSNGGKTGPGLAETGADSNTPLIAGGAGALVVLGGGLAYFAARRRRTN</sequence>
<feature type="transmembrane region" description="Helical" evidence="6">
    <location>
        <begin position="226"/>
        <end position="246"/>
    </location>
</feature>
<evidence type="ECO:0000259" key="8">
    <source>
        <dbReference type="PROSITE" id="PS50847"/>
    </source>
</evidence>
<proteinExistence type="predicted"/>
<keyword evidence="6" id="KW-0812">Transmembrane</keyword>
<organism evidence="9 10">
    <name type="scientific">Mangrovactinospora gilvigrisea</name>
    <dbReference type="NCBI Taxonomy" id="1428644"/>
    <lineage>
        <taxon>Bacteria</taxon>
        <taxon>Bacillati</taxon>
        <taxon>Actinomycetota</taxon>
        <taxon>Actinomycetes</taxon>
        <taxon>Kitasatosporales</taxon>
        <taxon>Streptomycetaceae</taxon>
        <taxon>Mangrovactinospora</taxon>
    </lineage>
</organism>
<dbReference type="NCBIfam" id="NF041528">
    <property type="entry name" value="strep_LAETG"/>
    <property type="match status" value="1"/>
</dbReference>
<keyword evidence="6" id="KW-1133">Transmembrane helix</keyword>
<dbReference type="PROSITE" id="PS50847">
    <property type="entry name" value="GRAM_POS_ANCHORING"/>
    <property type="match status" value="1"/>
</dbReference>
<dbReference type="InterPro" id="IPR019931">
    <property type="entry name" value="LPXTG_anchor"/>
</dbReference>
<feature type="compositionally biased region" description="Low complexity" evidence="5">
    <location>
        <begin position="179"/>
        <end position="206"/>
    </location>
</feature>